<keyword evidence="4" id="KW-1185">Reference proteome</keyword>
<sequence>MKRAPLLIALALPLTGCGAAAGLEPREGQSLPVAPRGAVATPTPGELLTPTVQQRPQRSDELLRNSEERRSDEFDLPPQG</sequence>
<dbReference type="RefSeq" id="WP_188657613.1">
    <property type="nucleotide sequence ID" value="NZ_BMIH01000001.1"/>
</dbReference>
<feature type="signal peptide" evidence="2">
    <location>
        <begin position="1"/>
        <end position="21"/>
    </location>
</feature>
<feature type="chain" id="PRO_5037572734" description="Argininosuccinate lyase" evidence="2">
    <location>
        <begin position="22"/>
        <end position="80"/>
    </location>
</feature>
<evidence type="ECO:0000256" key="1">
    <source>
        <dbReference type="SAM" id="MobiDB-lite"/>
    </source>
</evidence>
<evidence type="ECO:0008006" key="5">
    <source>
        <dbReference type="Google" id="ProtNLM"/>
    </source>
</evidence>
<feature type="compositionally biased region" description="Basic and acidic residues" evidence="1">
    <location>
        <begin position="57"/>
        <end position="73"/>
    </location>
</feature>
<organism evidence="3 4">
    <name type="scientific">Sphingomonas metalli</name>
    <dbReference type="NCBI Taxonomy" id="1779358"/>
    <lineage>
        <taxon>Bacteria</taxon>
        <taxon>Pseudomonadati</taxon>
        <taxon>Pseudomonadota</taxon>
        <taxon>Alphaproteobacteria</taxon>
        <taxon>Sphingomonadales</taxon>
        <taxon>Sphingomonadaceae</taxon>
        <taxon>Sphingomonas</taxon>
    </lineage>
</organism>
<dbReference type="AlphaFoldDB" id="A0A916WPQ2"/>
<dbReference type="Proteomes" id="UP000623067">
    <property type="component" value="Unassembled WGS sequence"/>
</dbReference>
<keyword evidence="2" id="KW-0732">Signal</keyword>
<evidence type="ECO:0000256" key="2">
    <source>
        <dbReference type="SAM" id="SignalP"/>
    </source>
</evidence>
<accession>A0A916WPQ2</accession>
<comment type="caution">
    <text evidence="3">The sequence shown here is derived from an EMBL/GenBank/DDBJ whole genome shotgun (WGS) entry which is preliminary data.</text>
</comment>
<evidence type="ECO:0000313" key="3">
    <source>
        <dbReference type="EMBL" id="GGB22734.1"/>
    </source>
</evidence>
<proteinExistence type="predicted"/>
<reference evidence="3" key="2">
    <citation type="submission" date="2020-09" db="EMBL/GenBank/DDBJ databases">
        <authorList>
            <person name="Sun Q."/>
            <person name="Zhou Y."/>
        </authorList>
    </citation>
    <scope>NUCLEOTIDE SEQUENCE</scope>
    <source>
        <strain evidence="3">CGMCC 1.15330</strain>
    </source>
</reference>
<evidence type="ECO:0000313" key="4">
    <source>
        <dbReference type="Proteomes" id="UP000623067"/>
    </source>
</evidence>
<protein>
    <recommendedName>
        <fullName evidence="5">Argininosuccinate lyase</fullName>
    </recommendedName>
</protein>
<gene>
    <name evidence="3" type="ORF">GCM10011380_10470</name>
</gene>
<reference evidence="3" key="1">
    <citation type="journal article" date="2014" name="Int. J. Syst. Evol. Microbiol.">
        <title>Complete genome sequence of Corynebacterium casei LMG S-19264T (=DSM 44701T), isolated from a smear-ripened cheese.</title>
        <authorList>
            <consortium name="US DOE Joint Genome Institute (JGI-PGF)"/>
            <person name="Walter F."/>
            <person name="Albersmeier A."/>
            <person name="Kalinowski J."/>
            <person name="Ruckert C."/>
        </authorList>
    </citation>
    <scope>NUCLEOTIDE SEQUENCE</scope>
    <source>
        <strain evidence="3">CGMCC 1.15330</strain>
    </source>
</reference>
<name>A0A916WPQ2_9SPHN</name>
<dbReference type="EMBL" id="BMIH01000001">
    <property type="protein sequence ID" value="GGB22734.1"/>
    <property type="molecule type" value="Genomic_DNA"/>
</dbReference>
<feature type="region of interest" description="Disordered" evidence="1">
    <location>
        <begin position="22"/>
        <end position="80"/>
    </location>
</feature>